<feature type="domain" description="Plastocyanin-like" evidence="13">
    <location>
        <begin position="32"/>
        <end position="148"/>
    </location>
</feature>
<dbReference type="InterPro" id="IPR011707">
    <property type="entry name" value="Cu-oxidase-like_N"/>
</dbReference>
<evidence type="ECO:0000256" key="2">
    <source>
        <dbReference type="ARBA" id="ARBA00022723"/>
    </source>
</evidence>
<dbReference type="OrthoDB" id="2121828at2759"/>
<dbReference type="GO" id="GO:0005507">
    <property type="term" value="F:copper ion binding"/>
    <property type="evidence" value="ECO:0007669"/>
    <property type="project" value="InterPro"/>
</dbReference>
<sequence length="639" mass="71052">MAKLVQLLLLTLGLLLLSGWTTAKTVTYDFNVSWVNANPDGLLEKKVVGINGQWPLPVIEVDKGDRLVVNMHNGLGDKNTSIHWHGMFQTNTSDMDGPSMVTQCPIPPGYSFTYNFTVNQNGTYWYHCHTDFCYPDGYRQALIVHDKDAFFNDQYDEELTITLSDWYHGFVEDIRFLSLYNPTGAEPVPNSFLLNDTQNSSIAVKPDTTYLIRLINIGAFVSQYFYIENHTFRVVEIDGVYTEPTESDLLYLSPAQRYSFLLTTKNTTDKNFPIVTVADSELLDVILPDLLLNNTNWLEYNADALHPEAVMTVDTSADLYPLDDMTLVPHDAMELLPEPDHEIVVDVVMANLRNGFGYAFLNNITYTKPKVPTLYTVMSAGDLATNELVYGEYTHPMVLKHNEVVQIVLNNQDGGAHPFHLHGHQFQVIERFPAYGEHFFDYKDGDPVPYDPSNHTAFPTTPARRDTFVVPANGYYVIRFVADNPGVWMFHCHIDWHLEQGLAMVMIEAPDVIQKTHKIPQQQYDVCKAAGIPIEGNAAAKTENFLDLDGQPEQVGPIASGFTARGIVALVFSCISAVLGMAFITIYGLSEPKTLQKDMSSTDDDVTHESVPAGDAEPKIAAAAGTGAGNGTSTGTAPR</sequence>
<keyword evidence="3 10" id="KW-0732">Signal</keyword>
<dbReference type="VEuPathDB" id="FungiDB:PV06_08474"/>
<keyword evidence="5" id="KW-0186">Copper</keyword>
<dbReference type="GO" id="GO:0033573">
    <property type="term" value="C:high-affinity iron permease complex"/>
    <property type="evidence" value="ECO:0007669"/>
    <property type="project" value="TreeGrafter"/>
</dbReference>
<dbReference type="PANTHER" id="PTHR11709">
    <property type="entry name" value="MULTI-COPPER OXIDASE"/>
    <property type="match status" value="1"/>
</dbReference>
<dbReference type="GO" id="GO:0004322">
    <property type="term" value="F:ferroxidase activity"/>
    <property type="evidence" value="ECO:0007669"/>
    <property type="project" value="TreeGrafter"/>
</dbReference>
<dbReference type="CDD" id="cd13851">
    <property type="entry name" value="CuRO_1_Fet3p"/>
    <property type="match status" value="1"/>
</dbReference>
<proteinExistence type="inferred from homology"/>
<feature type="signal peptide" evidence="10">
    <location>
        <begin position="1"/>
        <end position="23"/>
    </location>
</feature>
<feature type="transmembrane region" description="Helical" evidence="9">
    <location>
        <begin position="567"/>
        <end position="589"/>
    </location>
</feature>
<organism evidence="14 15">
    <name type="scientific">Exophiala oligosperma</name>
    <dbReference type="NCBI Taxonomy" id="215243"/>
    <lineage>
        <taxon>Eukaryota</taxon>
        <taxon>Fungi</taxon>
        <taxon>Dikarya</taxon>
        <taxon>Ascomycota</taxon>
        <taxon>Pezizomycotina</taxon>
        <taxon>Eurotiomycetes</taxon>
        <taxon>Chaetothyriomycetidae</taxon>
        <taxon>Chaetothyriales</taxon>
        <taxon>Herpotrichiellaceae</taxon>
        <taxon>Exophiala</taxon>
    </lineage>
</organism>
<dbReference type="InterPro" id="IPR001117">
    <property type="entry name" value="Cu-oxidase_2nd"/>
</dbReference>
<dbReference type="Pfam" id="PF07732">
    <property type="entry name" value="Cu-oxidase_3"/>
    <property type="match status" value="1"/>
</dbReference>
<dbReference type="FunFam" id="2.60.40.420:FF:000024">
    <property type="entry name" value="FET5p Multicopper oxidase"/>
    <property type="match status" value="1"/>
</dbReference>
<accession>A0A0D2DWK7</accession>
<dbReference type="PROSITE" id="PS00079">
    <property type="entry name" value="MULTICOPPER_OXIDASE1"/>
    <property type="match status" value="1"/>
</dbReference>
<dbReference type="SUPFAM" id="SSF49503">
    <property type="entry name" value="Cupredoxins"/>
    <property type="match status" value="3"/>
</dbReference>
<evidence type="ECO:0000259" key="13">
    <source>
        <dbReference type="Pfam" id="PF07732"/>
    </source>
</evidence>
<keyword evidence="9" id="KW-0472">Membrane</keyword>
<gene>
    <name evidence="14" type="ORF">PV06_08474</name>
</gene>
<evidence type="ECO:0000256" key="7">
    <source>
        <dbReference type="ARBA" id="ARBA00037814"/>
    </source>
</evidence>
<evidence type="ECO:0000259" key="11">
    <source>
        <dbReference type="Pfam" id="PF00394"/>
    </source>
</evidence>
<feature type="domain" description="Plastocyanin-like" evidence="12">
    <location>
        <begin position="366"/>
        <end position="511"/>
    </location>
</feature>
<keyword evidence="6" id="KW-0325">Glycoprotein</keyword>
<dbReference type="RefSeq" id="XP_016260120.1">
    <property type="nucleotide sequence ID" value="XM_016409812.1"/>
</dbReference>
<dbReference type="Pfam" id="PF00394">
    <property type="entry name" value="Cu-oxidase"/>
    <property type="match status" value="1"/>
</dbReference>
<evidence type="ECO:0000259" key="12">
    <source>
        <dbReference type="Pfam" id="PF07731"/>
    </source>
</evidence>
<dbReference type="HOGENOM" id="CLU_006504_7_3_1"/>
<feature type="domain" description="Plastocyanin-like" evidence="11">
    <location>
        <begin position="157"/>
        <end position="277"/>
    </location>
</feature>
<evidence type="ECO:0000256" key="10">
    <source>
        <dbReference type="SAM" id="SignalP"/>
    </source>
</evidence>
<reference evidence="14 15" key="1">
    <citation type="submission" date="2015-01" db="EMBL/GenBank/DDBJ databases">
        <title>The Genome Sequence of Exophiala oligosperma CBS72588.</title>
        <authorList>
            <consortium name="The Broad Institute Genomics Platform"/>
            <person name="Cuomo C."/>
            <person name="de Hoog S."/>
            <person name="Gorbushina A."/>
            <person name="Stielow B."/>
            <person name="Teixiera M."/>
            <person name="Abouelleil A."/>
            <person name="Chapman S.B."/>
            <person name="Priest M."/>
            <person name="Young S.K."/>
            <person name="Wortman J."/>
            <person name="Nusbaum C."/>
            <person name="Birren B."/>
        </authorList>
    </citation>
    <scope>NUCLEOTIDE SEQUENCE [LARGE SCALE GENOMIC DNA]</scope>
    <source>
        <strain evidence="14 15">CBS 72588</strain>
    </source>
</reference>
<keyword evidence="4" id="KW-0560">Oxidoreductase</keyword>
<dbReference type="InterPro" id="IPR044130">
    <property type="entry name" value="CuRO_2_Fet3-like"/>
</dbReference>
<evidence type="ECO:0000256" key="5">
    <source>
        <dbReference type="ARBA" id="ARBA00023008"/>
    </source>
</evidence>
<evidence type="ECO:0000256" key="9">
    <source>
        <dbReference type="SAM" id="Phobius"/>
    </source>
</evidence>
<evidence type="ECO:0000256" key="4">
    <source>
        <dbReference type="ARBA" id="ARBA00023002"/>
    </source>
</evidence>
<name>A0A0D2DWK7_9EURO</name>
<evidence type="ECO:0000313" key="15">
    <source>
        <dbReference type="Proteomes" id="UP000053342"/>
    </source>
</evidence>
<dbReference type="CDD" id="cd13877">
    <property type="entry name" value="CuRO_2_Fet3p_like"/>
    <property type="match status" value="1"/>
</dbReference>
<dbReference type="GO" id="GO:0010106">
    <property type="term" value="P:cellular response to iron ion starvation"/>
    <property type="evidence" value="ECO:0007669"/>
    <property type="project" value="TreeGrafter"/>
</dbReference>
<dbReference type="PANTHER" id="PTHR11709:SF361">
    <property type="entry name" value="IRON TRANSPORT MULTICOPPER OXIDASE FET3"/>
    <property type="match status" value="1"/>
</dbReference>
<dbReference type="GO" id="GO:0033215">
    <property type="term" value="P:reductive iron assimilation"/>
    <property type="evidence" value="ECO:0007669"/>
    <property type="project" value="TreeGrafter"/>
</dbReference>
<dbReference type="CDD" id="cd13899">
    <property type="entry name" value="CuRO_3_Fet3p"/>
    <property type="match status" value="1"/>
</dbReference>
<dbReference type="InterPro" id="IPR002355">
    <property type="entry name" value="Cu_oxidase_Cu_BS"/>
</dbReference>
<protein>
    <recommendedName>
        <fullName evidence="16">L-ascorbate oxidase</fullName>
    </recommendedName>
</protein>
<dbReference type="Gene3D" id="2.60.40.420">
    <property type="entry name" value="Cupredoxins - blue copper proteins"/>
    <property type="match status" value="3"/>
</dbReference>
<comment type="subcellular location">
    <subcellularLocation>
        <location evidence="7">Cell membrane</location>
        <topology evidence="7">Single-pass type I membrane protein</topology>
        <orientation evidence="7">Extracellular side</orientation>
    </subcellularLocation>
</comment>
<evidence type="ECO:0000256" key="1">
    <source>
        <dbReference type="ARBA" id="ARBA00010609"/>
    </source>
</evidence>
<keyword evidence="9" id="KW-1133">Transmembrane helix</keyword>
<comment type="similarity">
    <text evidence="1">Belongs to the multicopper oxidase family.</text>
</comment>
<keyword evidence="2" id="KW-0479">Metal-binding</keyword>
<evidence type="ECO:0000256" key="6">
    <source>
        <dbReference type="ARBA" id="ARBA00023180"/>
    </source>
</evidence>
<evidence type="ECO:0008006" key="16">
    <source>
        <dbReference type="Google" id="ProtNLM"/>
    </source>
</evidence>
<evidence type="ECO:0000256" key="8">
    <source>
        <dbReference type="SAM" id="MobiDB-lite"/>
    </source>
</evidence>
<feature type="region of interest" description="Disordered" evidence="8">
    <location>
        <begin position="595"/>
        <end position="639"/>
    </location>
</feature>
<evidence type="ECO:0000313" key="14">
    <source>
        <dbReference type="EMBL" id="KIW39904.1"/>
    </source>
</evidence>
<dbReference type="Proteomes" id="UP000053342">
    <property type="component" value="Unassembled WGS sequence"/>
</dbReference>
<evidence type="ECO:0000256" key="3">
    <source>
        <dbReference type="ARBA" id="ARBA00022729"/>
    </source>
</evidence>
<dbReference type="STRING" id="215243.A0A0D2DWK7"/>
<dbReference type="InterPro" id="IPR008972">
    <property type="entry name" value="Cupredoxin"/>
</dbReference>
<dbReference type="Pfam" id="PF07731">
    <property type="entry name" value="Cu-oxidase_2"/>
    <property type="match status" value="1"/>
</dbReference>
<dbReference type="EMBL" id="KN847339">
    <property type="protein sequence ID" value="KIW39904.1"/>
    <property type="molecule type" value="Genomic_DNA"/>
</dbReference>
<keyword evidence="15" id="KW-1185">Reference proteome</keyword>
<dbReference type="InterPro" id="IPR045087">
    <property type="entry name" value="Cu-oxidase_fam"/>
</dbReference>
<dbReference type="FunFam" id="2.60.40.420:FF:000022">
    <property type="entry name" value="FET5p Multicopper oxidase"/>
    <property type="match status" value="1"/>
</dbReference>
<feature type="chain" id="PRO_5002240773" description="L-ascorbate oxidase" evidence="10">
    <location>
        <begin position="24"/>
        <end position="639"/>
    </location>
</feature>
<dbReference type="GeneID" id="27360548"/>
<dbReference type="AlphaFoldDB" id="A0A0D2DWK7"/>
<keyword evidence="9" id="KW-0812">Transmembrane</keyword>
<dbReference type="PROSITE" id="PS00080">
    <property type="entry name" value="MULTICOPPER_OXIDASE2"/>
    <property type="match status" value="1"/>
</dbReference>
<dbReference type="InterPro" id="IPR033138">
    <property type="entry name" value="Cu_oxidase_CS"/>
</dbReference>
<dbReference type="InterPro" id="IPR011706">
    <property type="entry name" value="Cu-oxidase_C"/>
</dbReference>